<comment type="caution">
    <text evidence="2">The sequence shown here is derived from an EMBL/GenBank/DDBJ whole genome shotgun (WGS) entry which is preliminary data.</text>
</comment>
<gene>
    <name evidence="2" type="ORF">AB0L16_32625</name>
</gene>
<dbReference type="EMBL" id="JBFAUK010000050">
    <property type="protein sequence ID" value="MEV5511108.1"/>
    <property type="molecule type" value="Genomic_DNA"/>
</dbReference>
<accession>A0ABV3K7I5</accession>
<evidence type="ECO:0000313" key="2">
    <source>
        <dbReference type="EMBL" id="MEV5511108.1"/>
    </source>
</evidence>
<evidence type="ECO:0000313" key="3">
    <source>
        <dbReference type="Proteomes" id="UP001552594"/>
    </source>
</evidence>
<proteinExistence type="predicted"/>
<keyword evidence="3" id="KW-1185">Reference proteome</keyword>
<dbReference type="Proteomes" id="UP001552594">
    <property type="component" value="Unassembled WGS sequence"/>
</dbReference>
<dbReference type="RefSeq" id="WP_109281341.1">
    <property type="nucleotide sequence ID" value="NZ_JBFAUK010000050.1"/>
</dbReference>
<organism evidence="2 3">
    <name type="scientific">Streptomyces orinoci</name>
    <name type="common">Streptoverticillium orinoci</name>
    <dbReference type="NCBI Taxonomy" id="67339"/>
    <lineage>
        <taxon>Bacteria</taxon>
        <taxon>Bacillati</taxon>
        <taxon>Actinomycetota</taxon>
        <taxon>Actinomycetes</taxon>
        <taxon>Kitasatosporales</taxon>
        <taxon>Streptomycetaceae</taxon>
        <taxon>Streptomyces</taxon>
    </lineage>
</organism>
<reference evidence="2 3" key="1">
    <citation type="submission" date="2024-06" db="EMBL/GenBank/DDBJ databases">
        <title>The Natural Products Discovery Center: Release of the First 8490 Sequenced Strains for Exploring Actinobacteria Biosynthetic Diversity.</title>
        <authorList>
            <person name="Kalkreuter E."/>
            <person name="Kautsar S.A."/>
            <person name="Yang D."/>
            <person name="Bader C.D."/>
            <person name="Teijaro C.N."/>
            <person name="Fluegel L."/>
            <person name="Davis C.M."/>
            <person name="Simpson J.R."/>
            <person name="Lauterbach L."/>
            <person name="Steele A.D."/>
            <person name="Gui C."/>
            <person name="Meng S."/>
            <person name="Li G."/>
            <person name="Viehrig K."/>
            <person name="Ye F."/>
            <person name="Su P."/>
            <person name="Kiefer A.F."/>
            <person name="Nichols A."/>
            <person name="Cepeda A.J."/>
            <person name="Yan W."/>
            <person name="Fan B."/>
            <person name="Jiang Y."/>
            <person name="Adhikari A."/>
            <person name="Zheng C.-J."/>
            <person name="Schuster L."/>
            <person name="Cowan T.M."/>
            <person name="Smanski M.J."/>
            <person name="Chevrette M.G."/>
            <person name="De Carvalho L.P.S."/>
            <person name="Shen B."/>
        </authorList>
    </citation>
    <scope>NUCLEOTIDE SEQUENCE [LARGE SCALE GENOMIC DNA]</scope>
    <source>
        <strain evidence="2 3">NPDC052347</strain>
    </source>
</reference>
<feature type="compositionally biased region" description="Basic and acidic residues" evidence="1">
    <location>
        <begin position="41"/>
        <end position="55"/>
    </location>
</feature>
<protein>
    <recommendedName>
        <fullName evidence="4">Lipoprotein</fullName>
    </recommendedName>
</protein>
<evidence type="ECO:0000256" key="1">
    <source>
        <dbReference type="SAM" id="MobiDB-lite"/>
    </source>
</evidence>
<sequence>MLTAALLITGALTMTACGPDDSGKKDDASSSASSTAAPSNGKEKQDGSADKKKGDCPVIAKGHKVIQVTGVEGAMNNVLAKDAKMACSPSMNEGASYHPSGPVKTYHWTPQAKMTVITKDGPKQVDAHGIGHVKTCADPDGKQYDGGQTKPQDRAKEFCNGGNFYDVVVGSGDTITEMTELYSS</sequence>
<evidence type="ECO:0008006" key="4">
    <source>
        <dbReference type="Google" id="ProtNLM"/>
    </source>
</evidence>
<feature type="compositionally biased region" description="Low complexity" evidence="1">
    <location>
        <begin position="29"/>
        <end position="39"/>
    </location>
</feature>
<feature type="region of interest" description="Disordered" evidence="1">
    <location>
        <begin position="17"/>
        <end position="56"/>
    </location>
</feature>
<name>A0ABV3K7I5_STRON</name>